<dbReference type="Proteomes" id="UP000373149">
    <property type="component" value="Unassembled WGS sequence"/>
</dbReference>
<keyword evidence="3" id="KW-1185">Reference proteome</keyword>
<name>A0A5N8WP55_9ACTN</name>
<dbReference type="EMBL" id="VMNX01000027">
    <property type="protein sequence ID" value="MPY49027.1"/>
    <property type="molecule type" value="Genomic_DNA"/>
</dbReference>
<gene>
    <name evidence="2" type="ORF">FPZ41_10770</name>
</gene>
<organism evidence="2 3">
    <name type="scientific">Streptomyces acidicola</name>
    <dbReference type="NCBI Taxonomy" id="2596892"/>
    <lineage>
        <taxon>Bacteria</taxon>
        <taxon>Bacillati</taxon>
        <taxon>Actinomycetota</taxon>
        <taxon>Actinomycetes</taxon>
        <taxon>Kitasatosporales</taxon>
        <taxon>Streptomycetaceae</taxon>
        <taxon>Streptomyces</taxon>
    </lineage>
</organism>
<proteinExistence type="predicted"/>
<reference evidence="2 3" key="1">
    <citation type="submission" date="2019-09" db="EMBL/GenBank/DDBJ databases">
        <authorList>
            <person name="Duangmal K."/>
            <person name="Teo W.F.A."/>
            <person name="Lipun K."/>
        </authorList>
    </citation>
    <scope>NUCLEOTIDE SEQUENCE [LARGE SCALE GENOMIC DNA]</scope>
    <source>
        <strain evidence="2 3">K1PN6</strain>
    </source>
</reference>
<sequence>MARSDRIAGHLRELLVRLWTCAHLDTLVHQGVRDGRLWYPASSGSDRGTVAVSFDVEPKDVRSFGKQIGRAAEDAQEAKKYAKTHGDAVGGQSQDGLILHLLGLHPSAVDRVDDTLERVRKLLDSSSRELDRSAGLYEKTDHDEAARQDATYPASKR</sequence>
<feature type="compositionally biased region" description="Basic and acidic residues" evidence="1">
    <location>
        <begin position="125"/>
        <end position="147"/>
    </location>
</feature>
<evidence type="ECO:0000313" key="2">
    <source>
        <dbReference type="EMBL" id="MPY49027.1"/>
    </source>
</evidence>
<protein>
    <submittedName>
        <fullName evidence="2">Uncharacterized protein</fullName>
    </submittedName>
</protein>
<feature type="region of interest" description="Disordered" evidence="1">
    <location>
        <begin position="125"/>
        <end position="157"/>
    </location>
</feature>
<evidence type="ECO:0000313" key="3">
    <source>
        <dbReference type="Proteomes" id="UP000373149"/>
    </source>
</evidence>
<comment type="caution">
    <text evidence="2">The sequence shown here is derived from an EMBL/GenBank/DDBJ whole genome shotgun (WGS) entry which is preliminary data.</text>
</comment>
<dbReference type="AlphaFoldDB" id="A0A5N8WP55"/>
<evidence type="ECO:0000256" key="1">
    <source>
        <dbReference type="SAM" id="MobiDB-lite"/>
    </source>
</evidence>
<accession>A0A5N8WP55</accession>